<evidence type="ECO:0000313" key="2">
    <source>
        <dbReference type="Proteomes" id="UP001055439"/>
    </source>
</evidence>
<keyword evidence="2" id="KW-1185">Reference proteome</keyword>
<dbReference type="Proteomes" id="UP001055439">
    <property type="component" value="Chromosome 4"/>
</dbReference>
<organism evidence="1 2">
    <name type="scientific">Musa troglodytarum</name>
    <name type="common">fe'i banana</name>
    <dbReference type="NCBI Taxonomy" id="320322"/>
    <lineage>
        <taxon>Eukaryota</taxon>
        <taxon>Viridiplantae</taxon>
        <taxon>Streptophyta</taxon>
        <taxon>Embryophyta</taxon>
        <taxon>Tracheophyta</taxon>
        <taxon>Spermatophyta</taxon>
        <taxon>Magnoliopsida</taxon>
        <taxon>Liliopsida</taxon>
        <taxon>Zingiberales</taxon>
        <taxon>Musaceae</taxon>
        <taxon>Musa</taxon>
    </lineage>
</organism>
<sequence length="87" mass="10063">MTESLSKYYCSPRKIDDEEVATTTTNSSSVWIVWKKSSMGFHGTDGFSIYDSMGRLAFRVDNYPRERKLQINSCFRRQEAIGPSKLR</sequence>
<dbReference type="EMBL" id="CP097506">
    <property type="protein sequence ID" value="URD98924.1"/>
    <property type="molecule type" value="Genomic_DNA"/>
</dbReference>
<proteinExistence type="predicted"/>
<dbReference type="InterPro" id="IPR025659">
    <property type="entry name" value="Tubby-like_C"/>
</dbReference>
<name>A0A9E7K0D6_9LILI</name>
<dbReference type="OrthoDB" id="680369at2759"/>
<dbReference type="SUPFAM" id="SSF54518">
    <property type="entry name" value="Tubby C-terminal domain-like"/>
    <property type="match status" value="1"/>
</dbReference>
<dbReference type="AlphaFoldDB" id="A0A9E7K0D6"/>
<evidence type="ECO:0000313" key="1">
    <source>
        <dbReference type="EMBL" id="URD98924.1"/>
    </source>
</evidence>
<dbReference type="Gene3D" id="2.40.160.200">
    <property type="entry name" value="LURP1-related"/>
    <property type="match status" value="1"/>
</dbReference>
<accession>A0A9E7K0D6</accession>
<gene>
    <name evidence="1" type="ORF">MUK42_32394</name>
</gene>
<dbReference type="InterPro" id="IPR038595">
    <property type="entry name" value="LOR_sf"/>
</dbReference>
<protein>
    <submittedName>
        <fullName evidence="1">Uncharacterized protein</fullName>
    </submittedName>
</protein>
<reference evidence="1" key="1">
    <citation type="submission" date="2022-05" db="EMBL/GenBank/DDBJ databases">
        <title>The Musa troglodytarum L. genome provides insights into the mechanism of non-climacteric behaviour and enrichment of carotenoids.</title>
        <authorList>
            <person name="Wang J."/>
        </authorList>
    </citation>
    <scope>NUCLEOTIDE SEQUENCE</scope>
    <source>
        <tissue evidence="1">Leaf</tissue>
    </source>
</reference>